<protein>
    <recommendedName>
        <fullName evidence="2">MobA/VirD2-like nuclease domain-containing protein</fullName>
    </recommendedName>
</protein>
<reference evidence="3" key="1">
    <citation type="submission" date="2015-06" db="EMBL/GenBank/DDBJ databases">
        <authorList>
            <person name="Joergensen T."/>
        </authorList>
    </citation>
    <scope>NUCLEOTIDE SEQUENCE</scope>
    <source>
        <plasmid evidence="3">pRGRH0449</plasmid>
    </source>
</reference>
<organism evidence="3">
    <name type="scientific">uncultured prokaryote</name>
    <dbReference type="NCBI Taxonomy" id="198431"/>
    <lineage>
        <taxon>unclassified sequences</taxon>
        <taxon>environmental samples</taxon>
    </lineage>
</organism>
<reference evidence="3" key="2">
    <citation type="submission" date="2015-07" db="EMBL/GenBank/DDBJ databases">
        <title>Plasmids, circular viruses and viroids from rat gut.</title>
        <authorList>
            <person name="Jorgensen T.J."/>
            <person name="Hansen M.A."/>
            <person name="Xu Z."/>
            <person name="Tabak M.A."/>
            <person name="Sorensen S.J."/>
            <person name="Hansen L.H."/>
        </authorList>
    </citation>
    <scope>NUCLEOTIDE SEQUENCE</scope>
    <source>
        <plasmid evidence="3">pRGRH0449</plasmid>
    </source>
</reference>
<evidence type="ECO:0000256" key="1">
    <source>
        <dbReference type="SAM" id="MobiDB-lite"/>
    </source>
</evidence>
<dbReference type="Pfam" id="PF03432">
    <property type="entry name" value="Relaxase"/>
    <property type="match status" value="1"/>
</dbReference>
<dbReference type="EMBL" id="LN853091">
    <property type="protein sequence ID" value="CRY95043.1"/>
    <property type="molecule type" value="Genomic_DNA"/>
</dbReference>
<feature type="region of interest" description="Disordered" evidence="1">
    <location>
        <begin position="290"/>
        <end position="315"/>
    </location>
</feature>
<name>A0A0H5PZN2_9ZZZZ</name>
<dbReference type="InterPro" id="IPR005094">
    <property type="entry name" value="Endonuclease_MobA/VirD2"/>
</dbReference>
<sequence>MGGILKAIGGGNSHACNSLEDYLNKKEKVKNDERIGIECDPQSFNDDFRLERAKHLIDKDARAYLHYVVSYRDTDGLSNEQILEQTKKLVEGIEKFKGHQIAIICHSDKEHHPHAHIVVNAVHSQTGKKLAFDKSDLEKAKELLINLDKELGIEQEVKIRKGYRNQSMKGYKTLKKGELGDKKIWKVAIKNAVLESMERARSKEEFIKSLNSKGYKVEWTEKKKNITITDSEGNKRRLSNIEKEYPGLEGKLTKEGLERVFSLNTIKGEVSLDDLKAEYKVKSLKELEQEKKEQNNNVWKEEIKKKTRDRGGMEL</sequence>
<keyword evidence="3" id="KW-0614">Plasmid</keyword>
<feature type="domain" description="MobA/VirD2-like nuclease" evidence="2">
    <location>
        <begin position="24"/>
        <end position="152"/>
    </location>
</feature>
<evidence type="ECO:0000259" key="2">
    <source>
        <dbReference type="Pfam" id="PF03432"/>
    </source>
</evidence>
<geneLocation type="plasmid" evidence="3">
    <name>pRGRH0449</name>
</geneLocation>
<evidence type="ECO:0000313" key="3">
    <source>
        <dbReference type="EMBL" id="CRY95043.1"/>
    </source>
</evidence>
<proteinExistence type="predicted"/>
<accession>A0A0H5PZN2</accession>
<dbReference type="AlphaFoldDB" id="A0A0H5PZN2"/>